<feature type="transmembrane region" description="Helical" evidence="8">
    <location>
        <begin position="346"/>
        <end position="368"/>
    </location>
</feature>
<feature type="transmembrane region" description="Helical" evidence="8">
    <location>
        <begin position="92"/>
        <end position="110"/>
    </location>
</feature>
<name>A0A9E2T3B8_9PSED</name>
<feature type="transmembrane region" description="Helical" evidence="8">
    <location>
        <begin position="184"/>
        <end position="201"/>
    </location>
</feature>
<dbReference type="PANTHER" id="PTHR35334:SF5">
    <property type="entry name" value="INNER MEMBRANE TRANSPORT PROTEIN YHJV"/>
    <property type="match status" value="1"/>
</dbReference>
<comment type="caution">
    <text evidence="9">The sequence shown here is derived from an EMBL/GenBank/DDBJ whole genome shotgun (WGS) entry which is preliminary data.</text>
</comment>
<organism evidence="9 10">
    <name type="scientific">Pseudomonas urmiensis</name>
    <dbReference type="NCBI Taxonomy" id="2745493"/>
    <lineage>
        <taxon>Bacteria</taxon>
        <taxon>Pseudomonadati</taxon>
        <taxon>Pseudomonadota</taxon>
        <taxon>Gammaproteobacteria</taxon>
        <taxon>Pseudomonadales</taxon>
        <taxon>Pseudomonadaceae</taxon>
        <taxon>Pseudomonas</taxon>
    </lineage>
</organism>
<evidence type="ECO:0000313" key="9">
    <source>
        <dbReference type="EMBL" id="MBV4535705.1"/>
    </source>
</evidence>
<protein>
    <submittedName>
        <fullName evidence="9">Amino acid permease</fullName>
    </submittedName>
</protein>
<feature type="transmembrane region" description="Helical" evidence="8">
    <location>
        <begin position="389"/>
        <end position="408"/>
    </location>
</feature>
<keyword evidence="3" id="KW-1003">Cell membrane</keyword>
<evidence type="ECO:0000256" key="2">
    <source>
        <dbReference type="ARBA" id="ARBA00022448"/>
    </source>
</evidence>
<dbReference type="RefSeq" id="WP_202885249.1">
    <property type="nucleotide sequence ID" value="NZ_JABWRE020000001.1"/>
</dbReference>
<keyword evidence="2" id="KW-0813">Transport</keyword>
<reference evidence="9" key="2">
    <citation type="submission" date="2021-06" db="EMBL/GenBank/DDBJ databases">
        <title>Updating the genus Pseudomonas: Description of 43 new species and partition of the Pseudomonas putida group.</title>
        <authorList>
            <person name="Girard L."/>
            <person name="Lood C."/>
            <person name="Vandamme P."/>
            <person name="Rokni-Zadeh H."/>
            <person name="Van Noort V."/>
            <person name="Hofte M."/>
            <person name="Lavigne R."/>
            <person name="De Mot R."/>
        </authorList>
    </citation>
    <scope>NUCLEOTIDE SEQUENCE</scope>
    <source>
        <strain evidence="9">SWRI10</strain>
    </source>
</reference>
<dbReference type="AlphaFoldDB" id="A0A9E2T3B8"/>
<dbReference type="EMBL" id="JABWRE020000001">
    <property type="protein sequence ID" value="MBV4535705.1"/>
    <property type="molecule type" value="Genomic_DNA"/>
</dbReference>
<dbReference type="GO" id="GO:0003333">
    <property type="term" value="P:amino acid transmembrane transport"/>
    <property type="evidence" value="ECO:0007669"/>
    <property type="project" value="InterPro"/>
</dbReference>
<evidence type="ECO:0000256" key="7">
    <source>
        <dbReference type="ARBA" id="ARBA00023136"/>
    </source>
</evidence>
<evidence type="ECO:0000256" key="3">
    <source>
        <dbReference type="ARBA" id="ARBA00022475"/>
    </source>
</evidence>
<keyword evidence="5 8" id="KW-0812">Transmembrane</keyword>
<evidence type="ECO:0000256" key="4">
    <source>
        <dbReference type="ARBA" id="ARBA00022519"/>
    </source>
</evidence>
<evidence type="ECO:0000256" key="6">
    <source>
        <dbReference type="ARBA" id="ARBA00022989"/>
    </source>
</evidence>
<dbReference type="Proteomes" id="UP000599879">
    <property type="component" value="Unassembled WGS sequence"/>
</dbReference>
<reference evidence="9" key="1">
    <citation type="journal article" date="2020" name="Microorganisms">
        <title>Reliable Identification of Environmental Pseudomonas Isolates Using the rpoD Gene.</title>
        <authorList>
            <consortium name="The Broad Institute Genome Sequencing Platform"/>
            <person name="Girard L."/>
            <person name="Lood C."/>
            <person name="Rokni-Zadeh H."/>
            <person name="van Noort V."/>
            <person name="Lavigne R."/>
            <person name="De Mot R."/>
        </authorList>
    </citation>
    <scope>NUCLEOTIDE SEQUENCE</scope>
    <source>
        <strain evidence="9">SWRI10</strain>
    </source>
</reference>
<feature type="transmembrane region" description="Helical" evidence="8">
    <location>
        <begin position="448"/>
        <end position="468"/>
    </location>
</feature>
<evidence type="ECO:0000256" key="1">
    <source>
        <dbReference type="ARBA" id="ARBA00004429"/>
    </source>
</evidence>
<proteinExistence type="predicted"/>
<feature type="transmembrane region" description="Helical" evidence="8">
    <location>
        <begin position="293"/>
        <end position="313"/>
    </location>
</feature>
<sequence>MDLFPCAEHVKSLKGAWCCSKADDALVIPVNSIITIIDGIGFFMLSVVNYREEKLLEKPPFTSYDFGWLVLCIGMAIGSGIVFMPVQLGLKGLWVFLVAVILSYPAVYHLQSLLLRTLINSEGGGDYTGAVSYYLGKNWGVALGCVYFIMLLSGIVTYASTVAHDSASYLQTFGLIDRSLVNEWWYGLVVMTVLVAISSQGERLIFKVAGPMIMIKFGIVVVLALIMIPHWDFSNVVAFPEVGIFFRDVLLTLPFALSSIIFVQILSPMNVAFKSIERDWCVAAYRSIRVNRIAYVILVVAVLFFALSFSFSVSKNEAEIALKQNISALAIAAKVMPGAGIQVMSVMLNVFAIVSAFFGIYLGFHEALKGIVLNLLSRRFNLGANDTRRLAIALSVTIVAFLWGWLLGGFSTLLLIQVVGPIFGVATCLVPCYLVYKIDGLSHLRGKAACYVFAYGVLLIVSPFFKFLE</sequence>
<feature type="transmembrane region" description="Helical" evidence="8">
    <location>
        <begin position="251"/>
        <end position="273"/>
    </location>
</feature>
<feature type="transmembrane region" description="Helical" evidence="8">
    <location>
        <begin position="141"/>
        <end position="164"/>
    </location>
</feature>
<evidence type="ECO:0000256" key="8">
    <source>
        <dbReference type="SAM" id="Phobius"/>
    </source>
</evidence>
<evidence type="ECO:0000256" key="5">
    <source>
        <dbReference type="ARBA" id="ARBA00022692"/>
    </source>
</evidence>
<feature type="transmembrane region" description="Helical" evidence="8">
    <location>
        <begin position="213"/>
        <end position="231"/>
    </location>
</feature>
<dbReference type="InterPro" id="IPR018227">
    <property type="entry name" value="Amino_acid_transport_2"/>
</dbReference>
<dbReference type="PANTHER" id="PTHR35334">
    <property type="entry name" value="SERINE TRANSPORTER"/>
    <property type="match status" value="1"/>
</dbReference>
<feature type="transmembrane region" description="Helical" evidence="8">
    <location>
        <begin position="26"/>
        <end position="45"/>
    </location>
</feature>
<feature type="transmembrane region" description="Helical" evidence="8">
    <location>
        <begin position="66"/>
        <end position="86"/>
    </location>
</feature>
<feature type="transmembrane region" description="Helical" evidence="8">
    <location>
        <begin position="414"/>
        <end position="436"/>
    </location>
</feature>
<gene>
    <name evidence="9" type="ORF">HU737_006940</name>
</gene>
<dbReference type="GO" id="GO:0005886">
    <property type="term" value="C:plasma membrane"/>
    <property type="evidence" value="ECO:0007669"/>
    <property type="project" value="UniProtKB-SubCell"/>
</dbReference>
<keyword evidence="6 8" id="KW-1133">Transmembrane helix</keyword>
<evidence type="ECO:0000313" key="10">
    <source>
        <dbReference type="Proteomes" id="UP000599879"/>
    </source>
</evidence>
<keyword evidence="7 8" id="KW-0472">Membrane</keyword>
<comment type="subcellular location">
    <subcellularLocation>
        <location evidence="1">Cell inner membrane</location>
        <topology evidence="1">Multi-pass membrane protein</topology>
    </subcellularLocation>
</comment>
<dbReference type="Gene3D" id="1.20.1740.10">
    <property type="entry name" value="Amino acid/polyamine transporter I"/>
    <property type="match status" value="1"/>
</dbReference>
<accession>A0A9E2T3B8</accession>
<keyword evidence="4" id="KW-0997">Cell inner membrane</keyword>